<dbReference type="eggNOG" id="KOG2974">
    <property type="taxonomic scope" value="Eukaryota"/>
</dbReference>
<dbReference type="Pfam" id="PF07890">
    <property type="entry name" value="Rrp15p"/>
    <property type="match status" value="1"/>
</dbReference>
<dbReference type="GO" id="GO:0030687">
    <property type="term" value="C:preribosome, large subunit precursor"/>
    <property type="evidence" value="ECO:0007669"/>
    <property type="project" value="TreeGrafter"/>
</dbReference>
<accession>G8Y035</accession>
<evidence type="ECO:0000256" key="1">
    <source>
        <dbReference type="ARBA" id="ARBA00007462"/>
    </source>
</evidence>
<gene>
    <name evidence="4" type="primary">Piso0_005842</name>
    <name evidence="4" type="ORF">GNLVRS01_PISO0N23773g</name>
</gene>
<feature type="coiled-coil region" evidence="2">
    <location>
        <begin position="143"/>
        <end position="170"/>
    </location>
</feature>
<dbReference type="GO" id="GO:0000460">
    <property type="term" value="P:maturation of 5.8S rRNA"/>
    <property type="evidence" value="ECO:0007669"/>
    <property type="project" value="TreeGrafter"/>
</dbReference>
<dbReference type="PANTHER" id="PTHR13245">
    <property type="entry name" value="RRP15-LIKE PROTEIN"/>
    <property type="match status" value="1"/>
</dbReference>
<dbReference type="OrthoDB" id="20949at2759"/>
<organism evidence="4 5">
    <name type="scientific">Pichia sorbitophila (strain ATCC MYA-4447 / BCRC 22081 / CBS 7064 / NBRC 10061 / NRRL Y-12695)</name>
    <name type="common">Hybrid yeast</name>
    <dbReference type="NCBI Taxonomy" id="559304"/>
    <lineage>
        <taxon>Eukaryota</taxon>
        <taxon>Fungi</taxon>
        <taxon>Dikarya</taxon>
        <taxon>Ascomycota</taxon>
        <taxon>Saccharomycotina</taxon>
        <taxon>Pichiomycetes</taxon>
        <taxon>Debaryomycetaceae</taxon>
        <taxon>Millerozyma</taxon>
    </lineage>
</organism>
<dbReference type="HOGENOM" id="CLU_058264_0_1_1"/>
<proteinExistence type="inferred from homology"/>
<feature type="compositionally biased region" description="Acidic residues" evidence="3">
    <location>
        <begin position="72"/>
        <end position="102"/>
    </location>
</feature>
<keyword evidence="5" id="KW-1185">Reference proteome</keyword>
<dbReference type="Proteomes" id="UP000005222">
    <property type="component" value="Chromosome N"/>
</dbReference>
<comment type="similarity">
    <text evidence="1">Belongs to the RRP15 family.</text>
</comment>
<evidence type="ECO:0000313" key="4">
    <source>
        <dbReference type="EMBL" id="CCE87294.1"/>
    </source>
</evidence>
<dbReference type="InParanoid" id="G8Y035"/>
<dbReference type="STRING" id="559304.G8Y035"/>
<feature type="region of interest" description="Disordered" evidence="3">
    <location>
        <begin position="1"/>
        <end position="118"/>
    </location>
</feature>
<dbReference type="GO" id="GO:0000470">
    <property type="term" value="P:maturation of LSU-rRNA"/>
    <property type="evidence" value="ECO:0007669"/>
    <property type="project" value="TreeGrafter"/>
</dbReference>
<evidence type="ECO:0000256" key="2">
    <source>
        <dbReference type="SAM" id="Coils"/>
    </source>
</evidence>
<evidence type="ECO:0000313" key="5">
    <source>
        <dbReference type="Proteomes" id="UP000005222"/>
    </source>
</evidence>
<reference evidence="4 5" key="1">
    <citation type="journal article" date="2012" name="G3 (Bethesda)">
        <title>Pichia sorbitophila, an interspecies yeast hybrid reveals early steps of genome resolution following polyploidization.</title>
        <authorList>
            <person name="Leh Louis V."/>
            <person name="Despons L."/>
            <person name="Friedrich A."/>
            <person name="Martin T."/>
            <person name="Durrens P."/>
            <person name="Casaregola S."/>
            <person name="Neuveglise C."/>
            <person name="Fairhead C."/>
            <person name="Marck C."/>
            <person name="Cruz J.A."/>
            <person name="Straub M.L."/>
            <person name="Kugler V."/>
            <person name="Sacerdot C."/>
            <person name="Uzunov Z."/>
            <person name="Thierry A."/>
            <person name="Weiss S."/>
            <person name="Bleykasten C."/>
            <person name="De Montigny J."/>
            <person name="Jacques N."/>
            <person name="Jung P."/>
            <person name="Lemaire M."/>
            <person name="Mallet S."/>
            <person name="Morel G."/>
            <person name="Richard G.F."/>
            <person name="Sarkar A."/>
            <person name="Savel G."/>
            <person name="Schacherer J."/>
            <person name="Seret M.L."/>
            <person name="Talla E."/>
            <person name="Samson G."/>
            <person name="Jubin C."/>
            <person name="Poulain J."/>
            <person name="Vacherie B."/>
            <person name="Barbe V."/>
            <person name="Pelletier E."/>
            <person name="Sherman D.J."/>
            <person name="Westhof E."/>
            <person name="Weissenbach J."/>
            <person name="Baret P.V."/>
            <person name="Wincker P."/>
            <person name="Gaillardin C."/>
            <person name="Dujon B."/>
            <person name="Souciet J.L."/>
        </authorList>
    </citation>
    <scope>NUCLEOTIDE SEQUENCE [LARGE SCALE GENOMIC DNA]</scope>
    <source>
        <strain evidence="5">ATCC MYA-4447 / BCRC 22081 / CBS 7064 / NBRC 10061 / NRRL Y-12695</strain>
    </source>
</reference>
<dbReference type="EMBL" id="FO082046">
    <property type="protein sequence ID" value="CCE87294.1"/>
    <property type="molecule type" value="Genomic_DNA"/>
</dbReference>
<dbReference type="FunCoup" id="G8Y035">
    <property type="interactions" value="597"/>
</dbReference>
<dbReference type="OMA" id="DFFNMIR"/>
<evidence type="ECO:0000256" key="3">
    <source>
        <dbReference type="SAM" id="MobiDB-lite"/>
    </source>
</evidence>
<dbReference type="AlphaFoldDB" id="G8Y035"/>
<keyword evidence="2" id="KW-0175">Coiled coil</keyword>
<protein>
    <submittedName>
        <fullName evidence="4">Piso0_005842 protein</fullName>
    </submittedName>
</protein>
<feature type="compositionally biased region" description="Basic and acidic residues" evidence="3">
    <location>
        <begin position="36"/>
        <end position="54"/>
    </location>
</feature>
<name>G8Y035_PICSO</name>
<sequence>MAKTVKATKLSKRSNVASRVEDDEKSLSHKKSSGAKKNEVSDEIKLDKRIHDEMDVASDNSDDLSSSSESSDVSDQEEAILKEDESDSQSEASSDDDADEEITALTRQKNNSKKGEGAESFGTAFNAIVGSHIKAHQRKDPILARNKSTLKKLESEKLEAKAKRLLVSEKKQLQDKHRVKNLLPSAEEPEKVRDLLDREKKMKKTAQKGVVRLFNAILSTQIQTSSEMESNKVLGETKKETLLNDISKEKFLDLVQAAGH</sequence>
<dbReference type="InterPro" id="IPR012459">
    <property type="entry name" value="Rrp15"/>
</dbReference>
<dbReference type="PANTHER" id="PTHR13245:SF14">
    <property type="entry name" value="RRP15-LIKE PROTEIN"/>
    <property type="match status" value="1"/>
</dbReference>